<evidence type="ECO:0000313" key="3">
    <source>
        <dbReference type="EMBL" id="KEZ92139.1"/>
    </source>
</evidence>
<evidence type="ECO:0000313" key="7">
    <source>
        <dbReference type="Proteomes" id="UP000239997"/>
    </source>
</evidence>
<gene>
    <name evidence="3" type="ORF">IL45_08265</name>
    <name evidence="2" type="ORF">JCM19275_488</name>
    <name evidence="4" type="ORF">LY02_00179</name>
</gene>
<dbReference type="AlphaFoldDB" id="A0A084JT55"/>
<dbReference type="RefSeq" id="WP_036582602.1">
    <property type="nucleotide sequence ID" value="NZ_CP136694.1"/>
</dbReference>
<dbReference type="EMBL" id="BBNT01000004">
    <property type="protein sequence ID" value="GAL75327.1"/>
    <property type="molecule type" value="Genomic_DNA"/>
</dbReference>
<dbReference type="Proteomes" id="UP000028531">
    <property type="component" value="Unassembled WGS sequence"/>
</dbReference>
<keyword evidence="1" id="KW-0812">Transmembrane</keyword>
<keyword evidence="7" id="KW-1185">Reference proteome</keyword>
<reference evidence="2 6" key="1">
    <citation type="journal article" date="2014" name="Genome Announc.">
        <title>Draft Genome Sequences of Marine Flavobacterium Nonlabens Strains NR17, NR24, NR27, NR32, NR33, and Ara13.</title>
        <authorList>
            <person name="Nakanishi M."/>
            <person name="Meirelles P."/>
            <person name="Suzuki R."/>
            <person name="Takatani N."/>
            <person name="Mino S."/>
            <person name="Suda W."/>
            <person name="Oshima K."/>
            <person name="Hattori M."/>
            <person name="Ohkuma M."/>
            <person name="Hosokawa M."/>
            <person name="Miyashita K."/>
            <person name="Thompson F.L."/>
            <person name="Niwa A."/>
            <person name="Sawabe T."/>
            <person name="Sawabe T."/>
        </authorList>
    </citation>
    <scope>NUCLEOTIDE SEQUENCE [LARGE SCALE GENOMIC DNA]</scope>
    <source>
        <strain evidence="2">JCM 19275</strain>
        <strain evidence="6">JCM19275</strain>
    </source>
</reference>
<dbReference type="Proteomes" id="UP000239997">
    <property type="component" value="Unassembled WGS sequence"/>
</dbReference>
<protein>
    <submittedName>
        <fullName evidence="3">Uncharacterized protein</fullName>
    </submittedName>
</protein>
<evidence type="ECO:0000256" key="1">
    <source>
        <dbReference type="SAM" id="Phobius"/>
    </source>
</evidence>
<dbReference type="GeneID" id="90596834"/>
<organism evidence="3 5">
    <name type="scientific">Nonlabens ulvanivorans</name>
    <name type="common">Persicivirga ulvanivorans</name>
    <dbReference type="NCBI Taxonomy" id="906888"/>
    <lineage>
        <taxon>Bacteria</taxon>
        <taxon>Pseudomonadati</taxon>
        <taxon>Bacteroidota</taxon>
        <taxon>Flavobacteriia</taxon>
        <taxon>Flavobacteriales</taxon>
        <taxon>Flavobacteriaceae</taxon>
        <taxon>Nonlabens</taxon>
    </lineage>
</organism>
<accession>A0A084JT55</accession>
<evidence type="ECO:0000313" key="6">
    <source>
        <dbReference type="Proteomes" id="UP000029647"/>
    </source>
</evidence>
<dbReference type="EMBL" id="PVNA01000001">
    <property type="protein sequence ID" value="PRX14968.1"/>
    <property type="molecule type" value="Genomic_DNA"/>
</dbReference>
<keyword evidence="1" id="KW-0472">Membrane</keyword>
<dbReference type="Proteomes" id="UP000029647">
    <property type="component" value="Unassembled WGS sequence"/>
</dbReference>
<reference evidence="3 5" key="2">
    <citation type="submission" date="2014-07" db="EMBL/GenBank/DDBJ databases">
        <title>Draft genome sequence of Nonlabens ulvanivorans, an ulvan degrading bacterium.</title>
        <authorList>
            <person name="Kopel M."/>
            <person name="Helbert W."/>
            <person name="Henrissat B."/>
            <person name="Doniger T."/>
            <person name="Banin E."/>
        </authorList>
    </citation>
    <scope>NUCLEOTIDE SEQUENCE [LARGE SCALE GENOMIC DNA]</scope>
    <source>
        <strain evidence="3 5">PLR</strain>
    </source>
</reference>
<keyword evidence="1" id="KW-1133">Transmembrane helix</keyword>
<name>A0A084JT55_NONUL</name>
<dbReference type="OrthoDB" id="1453319at2"/>
<sequence length="66" mass="7273">MKIVIYILMALAAASIIFNATKLDFSNLFKGDSQIAVISILASLCVLILLAILQVSLKIKDKHEKR</sequence>
<evidence type="ECO:0000313" key="2">
    <source>
        <dbReference type="EMBL" id="GAL75327.1"/>
    </source>
</evidence>
<evidence type="ECO:0000313" key="5">
    <source>
        <dbReference type="Proteomes" id="UP000028531"/>
    </source>
</evidence>
<comment type="caution">
    <text evidence="3">The sequence shown here is derived from an EMBL/GenBank/DDBJ whole genome shotgun (WGS) entry which is preliminary data.</text>
</comment>
<evidence type="ECO:0000313" key="4">
    <source>
        <dbReference type="EMBL" id="PRX14968.1"/>
    </source>
</evidence>
<reference evidence="4 7" key="3">
    <citation type="submission" date="2018-03" db="EMBL/GenBank/DDBJ databases">
        <title>Genomic Encyclopedia of Archaeal and Bacterial Type Strains, Phase II (KMG-II): from individual species to whole genera.</title>
        <authorList>
            <person name="Goeker M."/>
        </authorList>
    </citation>
    <scope>NUCLEOTIDE SEQUENCE [LARGE SCALE GENOMIC DNA]</scope>
    <source>
        <strain evidence="4 7">DSM 22727</strain>
    </source>
</reference>
<proteinExistence type="predicted"/>
<feature type="transmembrane region" description="Helical" evidence="1">
    <location>
        <begin position="35"/>
        <end position="57"/>
    </location>
</feature>
<dbReference type="EMBL" id="JPJI01000032">
    <property type="protein sequence ID" value="KEZ92139.1"/>
    <property type="molecule type" value="Genomic_DNA"/>
</dbReference>